<dbReference type="PANTHER" id="PTHR21660:SF1">
    <property type="entry name" value="ACYL-COENZYME A THIOESTERASE 13"/>
    <property type="match status" value="1"/>
</dbReference>
<evidence type="ECO:0000313" key="5">
    <source>
        <dbReference type="Proteomes" id="UP001501237"/>
    </source>
</evidence>
<dbReference type="Gene3D" id="3.10.129.10">
    <property type="entry name" value="Hotdog Thioesterase"/>
    <property type="match status" value="1"/>
</dbReference>
<evidence type="ECO:0000256" key="1">
    <source>
        <dbReference type="ARBA" id="ARBA00008324"/>
    </source>
</evidence>
<evidence type="ECO:0000313" key="4">
    <source>
        <dbReference type="EMBL" id="GAA3202859.1"/>
    </source>
</evidence>
<dbReference type="InterPro" id="IPR039298">
    <property type="entry name" value="ACOT13"/>
</dbReference>
<keyword evidence="5" id="KW-1185">Reference proteome</keyword>
<dbReference type="Proteomes" id="UP001501237">
    <property type="component" value="Unassembled WGS sequence"/>
</dbReference>
<name>A0ABP6Q6S3_9ACTN</name>
<evidence type="ECO:0000259" key="3">
    <source>
        <dbReference type="Pfam" id="PF03061"/>
    </source>
</evidence>
<dbReference type="SUPFAM" id="SSF54637">
    <property type="entry name" value="Thioesterase/thiol ester dehydrase-isomerase"/>
    <property type="match status" value="1"/>
</dbReference>
<evidence type="ECO:0000256" key="2">
    <source>
        <dbReference type="ARBA" id="ARBA00022801"/>
    </source>
</evidence>
<sequence length="178" mass="19406">MSERPGLHDGPDGPATVRITDLPEADQEFVRTELRRNTPLHHLLALEIIEIGARHAIVSMPVREEAFNSTANLHGGAIATLIDVAAGTAAARGSGFRPGEQSLVTADLHVRYLGRPHGEMVYARAEVIKVGRQLVIVDCRVTDDEERIIASADFSMMIVPQREALRPLADAQPHDPDL</sequence>
<dbReference type="Pfam" id="PF03061">
    <property type="entry name" value="4HBT"/>
    <property type="match status" value="1"/>
</dbReference>
<reference evidence="5" key="1">
    <citation type="journal article" date="2019" name="Int. J. Syst. Evol. Microbiol.">
        <title>The Global Catalogue of Microorganisms (GCM) 10K type strain sequencing project: providing services to taxonomists for standard genome sequencing and annotation.</title>
        <authorList>
            <consortium name="The Broad Institute Genomics Platform"/>
            <consortium name="The Broad Institute Genome Sequencing Center for Infectious Disease"/>
            <person name="Wu L."/>
            <person name="Ma J."/>
        </authorList>
    </citation>
    <scope>NUCLEOTIDE SEQUENCE [LARGE SCALE GENOMIC DNA]</scope>
    <source>
        <strain evidence="5">JCM 9377</strain>
    </source>
</reference>
<dbReference type="CDD" id="cd03443">
    <property type="entry name" value="PaaI_thioesterase"/>
    <property type="match status" value="1"/>
</dbReference>
<gene>
    <name evidence="4" type="ORF">GCM10010468_16640</name>
</gene>
<comment type="similarity">
    <text evidence="1">Belongs to the thioesterase PaaI family.</text>
</comment>
<dbReference type="InterPro" id="IPR003736">
    <property type="entry name" value="PAAI_dom"/>
</dbReference>
<dbReference type="RefSeq" id="WP_344824222.1">
    <property type="nucleotide sequence ID" value="NZ_BAAAUV010000004.1"/>
</dbReference>
<dbReference type="EMBL" id="BAAAUV010000004">
    <property type="protein sequence ID" value="GAA3202859.1"/>
    <property type="molecule type" value="Genomic_DNA"/>
</dbReference>
<dbReference type="InterPro" id="IPR006683">
    <property type="entry name" value="Thioestr_dom"/>
</dbReference>
<feature type="domain" description="Thioesterase" evidence="3">
    <location>
        <begin position="72"/>
        <end position="148"/>
    </location>
</feature>
<keyword evidence="2" id="KW-0378">Hydrolase</keyword>
<protein>
    <recommendedName>
        <fullName evidence="3">Thioesterase domain-containing protein</fullName>
    </recommendedName>
</protein>
<dbReference type="InterPro" id="IPR029069">
    <property type="entry name" value="HotDog_dom_sf"/>
</dbReference>
<dbReference type="NCBIfam" id="TIGR00369">
    <property type="entry name" value="unchar_dom_1"/>
    <property type="match status" value="1"/>
</dbReference>
<dbReference type="PANTHER" id="PTHR21660">
    <property type="entry name" value="THIOESTERASE SUPERFAMILY MEMBER-RELATED"/>
    <property type="match status" value="1"/>
</dbReference>
<organism evidence="4 5">
    <name type="scientific">Actinocorallia longicatena</name>
    <dbReference type="NCBI Taxonomy" id="111803"/>
    <lineage>
        <taxon>Bacteria</taxon>
        <taxon>Bacillati</taxon>
        <taxon>Actinomycetota</taxon>
        <taxon>Actinomycetes</taxon>
        <taxon>Streptosporangiales</taxon>
        <taxon>Thermomonosporaceae</taxon>
        <taxon>Actinocorallia</taxon>
    </lineage>
</organism>
<accession>A0ABP6Q6S3</accession>
<proteinExistence type="inferred from homology"/>
<comment type="caution">
    <text evidence="4">The sequence shown here is derived from an EMBL/GenBank/DDBJ whole genome shotgun (WGS) entry which is preliminary data.</text>
</comment>